<evidence type="ECO:0000259" key="3">
    <source>
        <dbReference type="Pfam" id="PF13490"/>
    </source>
</evidence>
<sequence>MDCHVAREALSARIDNEQEPVPPARVDEHLESCQACAAWYLLVSRQAAEIRRLAGATRSAIGLAPAPRNRRRLPRIPVLTRPVRVPWPRWALGVVGVLQLALGVAQATGTNFGMLAHHGTHHGAHQGVHLLNESTAWSLALGAVMIAAAVRPVAATGLAGVSTVFTVALTVYVIADWLAGLVTPARVLSHLPVVLGTVLALLVWRAQRDPGDPWDGSIGLPDGAGEAEPVEDPSGPGDLEPTGRRHLWPVNRSAA</sequence>
<dbReference type="AlphaFoldDB" id="A0A100XHW5"/>
<keyword evidence="2" id="KW-1133">Transmembrane helix</keyword>
<name>A0A100XHW5_MYCTH</name>
<dbReference type="STRING" id="1797.RMCT_3756"/>
<evidence type="ECO:0000256" key="1">
    <source>
        <dbReference type="SAM" id="MobiDB-lite"/>
    </source>
</evidence>
<gene>
    <name evidence="4" type="ORF">RMCT_3756</name>
</gene>
<proteinExistence type="predicted"/>
<dbReference type="OrthoDB" id="5197868at2"/>
<feature type="domain" description="Putative zinc-finger" evidence="3">
    <location>
        <begin position="3"/>
        <end position="37"/>
    </location>
</feature>
<dbReference type="RefSeq" id="WP_003924301.1">
    <property type="nucleotide sequence ID" value="NZ_BCTB01000048.1"/>
</dbReference>
<comment type="caution">
    <text evidence="4">The sequence shown here is derived from an EMBL/GenBank/DDBJ whole genome shotgun (WGS) entry which is preliminary data.</text>
</comment>
<keyword evidence="2" id="KW-0812">Transmembrane</keyword>
<evidence type="ECO:0000313" key="5">
    <source>
        <dbReference type="Proteomes" id="UP000069654"/>
    </source>
</evidence>
<feature type="transmembrane region" description="Helical" evidence="2">
    <location>
        <begin position="187"/>
        <end position="204"/>
    </location>
</feature>
<dbReference type="OMA" id="GCEQWRE"/>
<feature type="transmembrane region" description="Helical" evidence="2">
    <location>
        <begin position="157"/>
        <end position="175"/>
    </location>
</feature>
<dbReference type="InterPro" id="IPR027383">
    <property type="entry name" value="Znf_put"/>
</dbReference>
<dbReference type="Proteomes" id="UP000069654">
    <property type="component" value="Unassembled WGS sequence"/>
</dbReference>
<evidence type="ECO:0000256" key="2">
    <source>
        <dbReference type="SAM" id="Phobius"/>
    </source>
</evidence>
<accession>A0A100XHW5</accession>
<dbReference type="Pfam" id="PF13490">
    <property type="entry name" value="zf-HC2"/>
    <property type="match status" value="1"/>
</dbReference>
<organism evidence="4 5">
    <name type="scientific">Mycolicibacterium thermoresistibile</name>
    <name type="common">Mycobacterium thermoresistibile</name>
    <dbReference type="NCBI Taxonomy" id="1797"/>
    <lineage>
        <taxon>Bacteria</taxon>
        <taxon>Bacillati</taxon>
        <taxon>Actinomycetota</taxon>
        <taxon>Actinomycetes</taxon>
        <taxon>Mycobacteriales</taxon>
        <taxon>Mycobacteriaceae</taxon>
        <taxon>Mycolicibacterium</taxon>
    </lineage>
</organism>
<dbReference type="EMBL" id="BCTB01000048">
    <property type="protein sequence ID" value="GAT16787.1"/>
    <property type="molecule type" value="Genomic_DNA"/>
</dbReference>
<reference evidence="4 5" key="1">
    <citation type="journal article" date="2016" name="Genome Announc.">
        <title>Draft Genome Sequences of Five Rapidly Growing Mycobacterium Species, M. thermoresistibile, M. fortuitum subsp. acetamidolyticum, M. canariasense, M. brisbanense, and M. novocastrense.</title>
        <authorList>
            <person name="Katahira K."/>
            <person name="Ogura Y."/>
            <person name="Gotoh Y."/>
            <person name="Hayashi T."/>
        </authorList>
    </citation>
    <scope>NUCLEOTIDE SEQUENCE [LARGE SCALE GENOMIC DNA]</scope>
    <source>
        <strain evidence="4 5">JCM6362</strain>
    </source>
</reference>
<feature type="region of interest" description="Disordered" evidence="1">
    <location>
        <begin position="213"/>
        <end position="255"/>
    </location>
</feature>
<keyword evidence="2" id="KW-0472">Membrane</keyword>
<protein>
    <recommendedName>
        <fullName evidence="3">Putative zinc-finger domain-containing protein</fullName>
    </recommendedName>
</protein>
<reference evidence="5" key="2">
    <citation type="submission" date="2016-02" db="EMBL/GenBank/DDBJ databases">
        <title>Draft genome sequence of five rapidly growing Mycobacterium species.</title>
        <authorList>
            <person name="Katahira K."/>
            <person name="Gotou Y."/>
            <person name="Iida K."/>
            <person name="Ogura Y."/>
            <person name="Hayashi T."/>
        </authorList>
    </citation>
    <scope>NUCLEOTIDE SEQUENCE [LARGE SCALE GENOMIC DNA]</scope>
    <source>
        <strain evidence="5">JCM6362</strain>
    </source>
</reference>
<evidence type="ECO:0000313" key="4">
    <source>
        <dbReference type="EMBL" id="GAT16787.1"/>
    </source>
</evidence>